<feature type="region of interest" description="Disordered" evidence="1">
    <location>
        <begin position="84"/>
        <end position="149"/>
    </location>
</feature>
<proteinExistence type="predicted"/>
<dbReference type="Proteomes" id="UP000198864">
    <property type="component" value="Unassembled WGS sequence"/>
</dbReference>
<dbReference type="STRING" id="285676.GA0070561_1754"/>
<protein>
    <submittedName>
        <fullName evidence="2">Uncharacterized protein</fullName>
    </submittedName>
</protein>
<gene>
    <name evidence="2" type="ORF">GA0070561_1754</name>
</gene>
<dbReference type="EMBL" id="FMCR01000001">
    <property type="protein sequence ID" value="SCE80083.1"/>
    <property type="molecule type" value="Genomic_DNA"/>
</dbReference>
<feature type="compositionally biased region" description="Polar residues" evidence="1">
    <location>
        <begin position="85"/>
        <end position="94"/>
    </location>
</feature>
<feature type="region of interest" description="Disordered" evidence="1">
    <location>
        <begin position="178"/>
        <end position="261"/>
    </location>
</feature>
<name>A0A1C4V7U7_9ACTN</name>
<organism evidence="2 3">
    <name type="scientific">Micromonospora saelicesensis</name>
    <dbReference type="NCBI Taxonomy" id="285676"/>
    <lineage>
        <taxon>Bacteria</taxon>
        <taxon>Bacillati</taxon>
        <taxon>Actinomycetota</taxon>
        <taxon>Actinomycetes</taxon>
        <taxon>Micromonosporales</taxon>
        <taxon>Micromonosporaceae</taxon>
        <taxon>Micromonospora</taxon>
    </lineage>
</organism>
<evidence type="ECO:0000313" key="2">
    <source>
        <dbReference type="EMBL" id="SCE80083.1"/>
    </source>
</evidence>
<reference evidence="2 3" key="1">
    <citation type="submission" date="2016-06" db="EMBL/GenBank/DDBJ databases">
        <authorList>
            <person name="Kjaerup R.B."/>
            <person name="Dalgaard T.S."/>
            <person name="Juul-Madsen H.R."/>
        </authorList>
    </citation>
    <scope>NUCLEOTIDE SEQUENCE [LARGE SCALE GENOMIC DNA]</scope>
    <source>
        <strain evidence="2 3">DSM 44871</strain>
    </source>
</reference>
<evidence type="ECO:0000256" key="1">
    <source>
        <dbReference type="SAM" id="MobiDB-lite"/>
    </source>
</evidence>
<dbReference type="AlphaFoldDB" id="A0A1C4V7U7"/>
<accession>A0A1C4V7U7</accession>
<dbReference type="RefSeq" id="WP_091396585.1">
    <property type="nucleotide sequence ID" value="NZ_FMCR01000001.1"/>
</dbReference>
<sequence>MTTEGFREVDIDLLADYLGGALDGTPQQDEVARLVSADPSWAEAYALLAPAVTEVRTDLSRWGEPSPEMPSAITDRLLAALASAEPTTDTSTEKASAGAPSLDRDGDTATPLVVPAQGGAGRRPPVPTPGGSGRPTSTGPGRRQRGWARRGAPVAAAAIAVIAVALGLNQLSMRASDDSADTNAMNQPASAPEGVAGAGTARTTGPALRSGTNYTPQTLANAYGTGVPRTPAASRPTGNTPGEQPKVDAEGERRPSPDGSDRLARLTDEAALTSCLASVAAEHGSAPLVVEVIDYARFQGEQALVIHFTDATGARWAWVSGPECGVPGSGSDSRYSARVG</sequence>
<feature type="compositionally biased region" description="Basic and acidic residues" evidence="1">
    <location>
        <begin position="245"/>
        <end position="261"/>
    </location>
</feature>
<feature type="compositionally biased region" description="Polar residues" evidence="1">
    <location>
        <begin position="210"/>
        <end position="220"/>
    </location>
</feature>
<evidence type="ECO:0000313" key="3">
    <source>
        <dbReference type="Proteomes" id="UP000198864"/>
    </source>
</evidence>